<dbReference type="AlphaFoldDB" id="A0A6V7P9D0"/>
<organism evidence="1">
    <name type="scientific">Ananas comosus var. bracteatus</name>
    <name type="common">red pineapple</name>
    <dbReference type="NCBI Taxonomy" id="296719"/>
    <lineage>
        <taxon>Eukaryota</taxon>
        <taxon>Viridiplantae</taxon>
        <taxon>Streptophyta</taxon>
        <taxon>Embryophyta</taxon>
        <taxon>Tracheophyta</taxon>
        <taxon>Spermatophyta</taxon>
        <taxon>Magnoliopsida</taxon>
        <taxon>Liliopsida</taxon>
        <taxon>Poales</taxon>
        <taxon>Bromeliaceae</taxon>
        <taxon>Bromelioideae</taxon>
        <taxon>Ananas</taxon>
    </lineage>
</organism>
<evidence type="ECO:0000313" key="1">
    <source>
        <dbReference type="EMBL" id="CAD1827304.1"/>
    </source>
</evidence>
<gene>
    <name evidence="1" type="ORF">CB5_LOCUS10515</name>
</gene>
<proteinExistence type="predicted"/>
<reference evidence="1" key="1">
    <citation type="submission" date="2020-07" db="EMBL/GenBank/DDBJ databases">
        <authorList>
            <person name="Lin J."/>
        </authorList>
    </citation>
    <scope>NUCLEOTIDE SEQUENCE</scope>
</reference>
<dbReference type="EMBL" id="LR862146">
    <property type="protein sequence ID" value="CAD1827304.1"/>
    <property type="molecule type" value="Genomic_DNA"/>
</dbReference>
<protein>
    <submittedName>
        <fullName evidence="1">Uncharacterized protein</fullName>
    </submittedName>
</protein>
<sequence>MGEGGNINRPHLFDGTNYAYWKGTQEGAWGICSIATNAKTPLKNKQSANCTAYRYAGRSIGTKLQTAQTRASGWRTNALGTGTSPMLYQYHLQFRYQVNAIPVLCSSEPNPRAA</sequence>
<accession>A0A6V7P9D0</accession>
<name>A0A6V7P9D0_ANACO</name>